<name>A0AAN7YGZ8_9EURO</name>
<evidence type="ECO:0000313" key="3">
    <source>
        <dbReference type="Proteomes" id="UP001309876"/>
    </source>
</evidence>
<comment type="caution">
    <text evidence="2">The sequence shown here is derived from an EMBL/GenBank/DDBJ whole genome shotgun (WGS) entry which is preliminary data.</text>
</comment>
<feature type="compositionally biased region" description="Polar residues" evidence="1">
    <location>
        <begin position="1"/>
        <end position="18"/>
    </location>
</feature>
<feature type="region of interest" description="Disordered" evidence="1">
    <location>
        <begin position="1"/>
        <end position="47"/>
    </location>
</feature>
<evidence type="ECO:0000313" key="2">
    <source>
        <dbReference type="EMBL" id="KAK5086551.1"/>
    </source>
</evidence>
<reference evidence="2 3" key="1">
    <citation type="submission" date="2023-08" db="EMBL/GenBank/DDBJ databases">
        <title>Black Yeasts Isolated from many extreme environments.</title>
        <authorList>
            <person name="Coleine C."/>
            <person name="Stajich J.E."/>
            <person name="Selbmann L."/>
        </authorList>
    </citation>
    <scope>NUCLEOTIDE SEQUENCE [LARGE SCALE GENOMIC DNA]</scope>
    <source>
        <strain evidence="2 3">CCFEE 5910</strain>
    </source>
</reference>
<protein>
    <submittedName>
        <fullName evidence="2">Uncharacterized protein</fullName>
    </submittedName>
</protein>
<dbReference type="Proteomes" id="UP001309876">
    <property type="component" value="Unassembled WGS sequence"/>
</dbReference>
<evidence type="ECO:0000256" key="1">
    <source>
        <dbReference type="SAM" id="MobiDB-lite"/>
    </source>
</evidence>
<sequence>MTFPSNYSHASSHKSNASRVAVNPPQPSPTLLSLTSRPLPPLPLGEGEEVMAANNSSAFPPLDNPTSPIGRASIPGSQVNGNGNNYANNYIPPLPVGHQQDLAFLYQQIQELSGILQNNRERVNDVTRSAEEVARRANMANGHSSEDSSANLAKIRELERELAKSNKIIELYKHEQKENTALIGQYEQGLWQATDQIRDYTNKSEDRFIAQREHYNDLLQQEKDEHLQTRLERDHWQQQTLRVCEMIRKAYRLRVDEWCDEYRTVVGLQSEVRCYRRVLGMPPEKPEEETGWPYLKDAPFDDQDGNTR</sequence>
<proteinExistence type="predicted"/>
<accession>A0AAN7YGZ8</accession>
<organism evidence="2 3">
    <name type="scientific">Lithohypha guttulata</name>
    <dbReference type="NCBI Taxonomy" id="1690604"/>
    <lineage>
        <taxon>Eukaryota</taxon>
        <taxon>Fungi</taxon>
        <taxon>Dikarya</taxon>
        <taxon>Ascomycota</taxon>
        <taxon>Pezizomycotina</taxon>
        <taxon>Eurotiomycetes</taxon>
        <taxon>Chaetothyriomycetidae</taxon>
        <taxon>Chaetothyriales</taxon>
        <taxon>Trichomeriaceae</taxon>
        <taxon>Lithohypha</taxon>
    </lineage>
</organism>
<dbReference type="EMBL" id="JAVRRJ010000003">
    <property type="protein sequence ID" value="KAK5086551.1"/>
    <property type="molecule type" value="Genomic_DNA"/>
</dbReference>
<dbReference type="PANTHER" id="PTHR39472:SF1">
    <property type="entry name" value="EXPRESSED PROTEIN"/>
    <property type="match status" value="1"/>
</dbReference>
<gene>
    <name evidence="2" type="ORF">LTR05_003719</name>
</gene>
<dbReference type="AlphaFoldDB" id="A0AAN7YGZ8"/>
<keyword evidence="3" id="KW-1185">Reference proteome</keyword>
<feature type="region of interest" description="Disordered" evidence="1">
    <location>
        <begin position="283"/>
        <end position="308"/>
    </location>
</feature>
<dbReference type="PANTHER" id="PTHR39472">
    <property type="entry name" value="EXPRESSED PROTEIN"/>
    <property type="match status" value="1"/>
</dbReference>